<comment type="caution">
    <text evidence="1">The sequence shown here is derived from an EMBL/GenBank/DDBJ whole genome shotgun (WGS) entry which is preliminary data.</text>
</comment>
<sequence length="115" mass="12164">MLAILALSSCPSPDPCQSLCGCWEDTTLSVSGNTRAADGTSVSGINVSCKGESGPMDVTDTSGAFDFEYWTRTSPGCGYEGCNTLLFVDPAQQFRSKELTVWEVRNADGGVVLQP</sequence>
<protein>
    <submittedName>
        <fullName evidence="1">Uncharacterized protein</fullName>
    </submittedName>
</protein>
<dbReference type="Proteomes" id="UP000249061">
    <property type="component" value="Unassembled WGS sequence"/>
</dbReference>
<evidence type="ECO:0000313" key="1">
    <source>
        <dbReference type="EMBL" id="PZR15507.1"/>
    </source>
</evidence>
<gene>
    <name evidence="1" type="ORF">DI536_08645</name>
</gene>
<organism evidence="1 2">
    <name type="scientific">Archangium gephyra</name>
    <dbReference type="NCBI Taxonomy" id="48"/>
    <lineage>
        <taxon>Bacteria</taxon>
        <taxon>Pseudomonadati</taxon>
        <taxon>Myxococcota</taxon>
        <taxon>Myxococcia</taxon>
        <taxon>Myxococcales</taxon>
        <taxon>Cystobacterineae</taxon>
        <taxon>Archangiaceae</taxon>
        <taxon>Archangium</taxon>
    </lineage>
</organism>
<reference evidence="1 2" key="1">
    <citation type="submission" date="2017-08" db="EMBL/GenBank/DDBJ databases">
        <title>Infants hospitalized years apart are colonized by the same room-sourced microbial strains.</title>
        <authorList>
            <person name="Brooks B."/>
            <person name="Olm M.R."/>
            <person name="Firek B.A."/>
            <person name="Baker R."/>
            <person name="Thomas B.C."/>
            <person name="Morowitz M.J."/>
            <person name="Banfield J.F."/>
        </authorList>
    </citation>
    <scope>NUCLEOTIDE SEQUENCE [LARGE SCALE GENOMIC DNA]</scope>
    <source>
        <strain evidence="1">S2_003_000_R2_14</strain>
    </source>
</reference>
<dbReference type="AlphaFoldDB" id="A0A2W5TNU8"/>
<proteinExistence type="predicted"/>
<name>A0A2W5TNU8_9BACT</name>
<accession>A0A2W5TNU8</accession>
<dbReference type="EMBL" id="QFQP01000005">
    <property type="protein sequence ID" value="PZR15507.1"/>
    <property type="molecule type" value="Genomic_DNA"/>
</dbReference>
<evidence type="ECO:0000313" key="2">
    <source>
        <dbReference type="Proteomes" id="UP000249061"/>
    </source>
</evidence>